<evidence type="ECO:0000313" key="1">
    <source>
        <dbReference type="EMBL" id="VUZ85923.1"/>
    </source>
</evidence>
<dbReference type="EMBL" id="CABIKM010000037">
    <property type="protein sequence ID" value="VUZ85923.1"/>
    <property type="molecule type" value="Genomic_DNA"/>
</dbReference>
<protein>
    <submittedName>
        <fullName evidence="1">Uncharacterized protein</fullName>
    </submittedName>
</protein>
<name>A0A564ZL69_9BACT</name>
<organism evidence="1 2">
    <name type="scientific">Candidatus Methylomirabilis lanthanidiphila</name>
    <dbReference type="NCBI Taxonomy" id="2211376"/>
    <lineage>
        <taxon>Bacteria</taxon>
        <taxon>Candidatus Methylomirabilota</taxon>
        <taxon>Candidatus Methylomirabilia</taxon>
        <taxon>Candidatus Methylomirabilales</taxon>
        <taxon>Candidatus Methylomirabilaceae</taxon>
        <taxon>Candidatus Methylomirabilis</taxon>
    </lineage>
</organism>
<proteinExistence type="predicted"/>
<evidence type="ECO:0000313" key="2">
    <source>
        <dbReference type="Proteomes" id="UP000334340"/>
    </source>
</evidence>
<sequence length="339" mass="36701">MDCEKGEVKVKAREVFGTLQWGSRGKPRRHPLTAAILALTMIVPVGCTGSGTGGNFVRMSTHDIWPNAPKEVVPAPPTEAIHLKSGKVAVTSGRFDPKFDIEGGPVAVVSGRFAPEFEIVDGSKKGGVRGAAKGAVEGVSESLKLLGLVLSVPGGIFLAPIPIVLMPVALVGGAIEGAIPTRAVKAEERDLAQMVADPKIQDDLRDRVVALSLTKTPYTLRGLADQGPGAPGEQPDYRPLSRKGIHVVLELVLERVVLQRSGSWDADYRYLEMVVVVSWRLVHAVDNREIRTKSLTFSQLRPLSHWTDNPERVRDSLNEAHADIAEKTVQELFLRPESN</sequence>
<dbReference type="Proteomes" id="UP000334340">
    <property type="component" value="Unassembled WGS sequence"/>
</dbReference>
<reference evidence="1 2" key="1">
    <citation type="submission" date="2019-07" db="EMBL/GenBank/DDBJ databases">
        <authorList>
            <person name="Cremers G."/>
        </authorList>
    </citation>
    <scope>NUCLEOTIDE SEQUENCE [LARGE SCALE GENOMIC DNA]</scope>
</reference>
<keyword evidence="2" id="KW-1185">Reference proteome</keyword>
<dbReference type="AlphaFoldDB" id="A0A564ZL69"/>
<accession>A0A564ZL69</accession>
<gene>
    <name evidence="1" type="ORF">MELA_02310</name>
</gene>